<reference evidence="1 2" key="1">
    <citation type="submission" date="2018-02" db="EMBL/GenBank/DDBJ databases">
        <title>Genome sequence of Desulfovibrio carbinolicus DSM 3852.</title>
        <authorList>
            <person name="Wilbanks E."/>
            <person name="Skennerton C.T."/>
            <person name="Orphan V.J."/>
        </authorList>
    </citation>
    <scope>NUCLEOTIDE SEQUENCE [LARGE SCALE GENOMIC DNA]</scope>
    <source>
        <strain evidence="1 2">DSM 3852</strain>
    </source>
</reference>
<keyword evidence="1" id="KW-0808">Transferase</keyword>
<dbReference type="Proteomes" id="UP000293296">
    <property type="component" value="Chromosome"/>
</dbReference>
<evidence type="ECO:0000313" key="1">
    <source>
        <dbReference type="EMBL" id="QAZ67716.1"/>
    </source>
</evidence>
<dbReference type="OrthoDB" id="5488306at2"/>
<proteinExistence type="predicted"/>
<accession>A0A4P6HLX8</accession>
<keyword evidence="1" id="KW-0723">Serine/threonine-protein kinase</keyword>
<organism evidence="1 2">
    <name type="scientific">Solidesulfovibrio carbinolicus</name>
    <dbReference type="NCBI Taxonomy" id="296842"/>
    <lineage>
        <taxon>Bacteria</taxon>
        <taxon>Pseudomonadati</taxon>
        <taxon>Thermodesulfobacteriota</taxon>
        <taxon>Desulfovibrionia</taxon>
        <taxon>Desulfovibrionales</taxon>
        <taxon>Desulfovibrionaceae</taxon>
        <taxon>Solidesulfovibrio</taxon>
    </lineage>
</organism>
<dbReference type="KEGG" id="dcb:C3Y92_10970"/>
<evidence type="ECO:0000313" key="2">
    <source>
        <dbReference type="Proteomes" id="UP000293296"/>
    </source>
</evidence>
<protein>
    <submittedName>
        <fullName evidence="1">Serine/threonine protein kinase</fullName>
    </submittedName>
</protein>
<name>A0A4P6HLX8_9BACT</name>
<dbReference type="InterPro" id="IPR011009">
    <property type="entry name" value="Kinase-like_dom_sf"/>
</dbReference>
<sequence length="318" mass="36762">MAPSARELLTRLAPDFPARHVGELYDDTSEFMRIGYGDVMVLGERHFLVLRDEAERRFGMEDPKYWVKRCRCLETGGRNIVKLVFHENFPMTIGSMVVTCTRSPRKETRILDLVRGDPRFMQGETIYDVAGNPVRILDLVAGKRLDEKIEALEMPHRDYFHDLFPTVLERFIEACQAIKWLHDRNEKHGDVRRDHLYVLHDSGQYCWIDFDYTFDFQESPFGLDLFGLGNIIQFLVGMGQHTTQSVSPAMRAQITSDDCSIMFPNRIVNLQKLFPYIPLELTNVLRRFSLAAEVYYDTAGELIDDLCRARQALGRSGV</sequence>
<dbReference type="AlphaFoldDB" id="A0A4P6HLX8"/>
<dbReference type="SUPFAM" id="SSF56112">
    <property type="entry name" value="Protein kinase-like (PK-like)"/>
    <property type="match status" value="1"/>
</dbReference>
<keyword evidence="2" id="KW-1185">Reference proteome</keyword>
<keyword evidence="1" id="KW-0418">Kinase</keyword>
<dbReference type="RefSeq" id="WP_129352544.1">
    <property type="nucleotide sequence ID" value="NZ_CP026538.1"/>
</dbReference>
<dbReference type="GO" id="GO:0004674">
    <property type="term" value="F:protein serine/threonine kinase activity"/>
    <property type="evidence" value="ECO:0007669"/>
    <property type="project" value="UniProtKB-KW"/>
</dbReference>
<dbReference type="EMBL" id="CP026538">
    <property type="protein sequence ID" value="QAZ67716.1"/>
    <property type="molecule type" value="Genomic_DNA"/>
</dbReference>
<gene>
    <name evidence="1" type="ORF">C3Y92_10970</name>
</gene>